<dbReference type="Proteomes" id="UP000627292">
    <property type="component" value="Unassembled WGS sequence"/>
</dbReference>
<dbReference type="AlphaFoldDB" id="A0A917MQ58"/>
<accession>A0A917MQ58</accession>
<protein>
    <submittedName>
        <fullName evidence="1">Uncharacterized protein</fullName>
    </submittedName>
</protein>
<proteinExistence type="predicted"/>
<evidence type="ECO:0000313" key="1">
    <source>
        <dbReference type="EMBL" id="GGH57259.1"/>
    </source>
</evidence>
<reference evidence="1" key="2">
    <citation type="submission" date="2020-09" db="EMBL/GenBank/DDBJ databases">
        <authorList>
            <person name="Sun Q."/>
            <person name="Zhou Y."/>
        </authorList>
    </citation>
    <scope>NUCLEOTIDE SEQUENCE</scope>
    <source>
        <strain evidence="1">CGMCC 1.15290</strain>
    </source>
</reference>
<name>A0A917MQ58_9BACT</name>
<dbReference type="RefSeq" id="WP_188949765.1">
    <property type="nucleotide sequence ID" value="NZ_BMIB01000001.1"/>
</dbReference>
<evidence type="ECO:0000313" key="2">
    <source>
        <dbReference type="Proteomes" id="UP000627292"/>
    </source>
</evidence>
<sequence>MNMSLEKERIHVDYTREDVPASVKNFRPDIYRDGNTFYCVLGAPPHDNVIGSGATIEEAMLHWDIEYHKKAGK</sequence>
<keyword evidence="2" id="KW-1185">Reference proteome</keyword>
<gene>
    <name evidence="1" type="ORF">GCM10011379_01750</name>
</gene>
<dbReference type="EMBL" id="BMIB01000001">
    <property type="protein sequence ID" value="GGH57259.1"/>
    <property type="molecule type" value="Genomic_DNA"/>
</dbReference>
<comment type="caution">
    <text evidence="1">The sequence shown here is derived from an EMBL/GenBank/DDBJ whole genome shotgun (WGS) entry which is preliminary data.</text>
</comment>
<organism evidence="1 2">
    <name type="scientific">Filimonas zeae</name>
    <dbReference type="NCBI Taxonomy" id="1737353"/>
    <lineage>
        <taxon>Bacteria</taxon>
        <taxon>Pseudomonadati</taxon>
        <taxon>Bacteroidota</taxon>
        <taxon>Chitinophagia</taxon>
        <taxon>Chitinophagales</taxon>
        <taxon>Chitinophagaceae</taxon>
        <taxon>Filimonas</taxon>
    </lineage>
</organism>
<reference evidence="1" key="1">
    <citation type="journal article" date="2014" name="Int. J. Syst. Evol. Microbiol.">
        <title>Complete genome sequence of Corynebacterium casei LMG S-19264T (=DSM 44701T), isolated from a smear-ripened cheese.</title>
        <authorList>
            <consortium name="US DOE Joint Genome Institute (JGI-PGF)"/>
            <person name="Walter F."/>
            <person name="Albersmeier A."/>
            <person name="Kalinowski J."/>
            <person name="Ruckert C."/>
        </authorList>
    </citation>
    <scope>NUCLEOTIDE SEQUENCE</scope>
    <source>
        <strain evidence="1">CGMCC 1.15290</strain>
    </source>
</reference>